<reference evidence="3 4" key="1">
    <citation type="submission" date="2018-07" db="EMBL/GenBank/DDBJ databases">
        <title>Marsedoiliclastica nanhaica gen. nov. sp. nov., a novel marine hydrocarbonoclastic bacterium isolated from an in-situ enriched hydrocarbon-degrading consortium in deep-sea sediment.</title>
        <authorList>
            <person name="Dong C."/>
            <person name="Ma T."/>
            <person name="Liu R."/>
            <person name="Shao Z."/>
        </authorList>
    </citation>
    <scope>NUCLEOTIDE SEQUENCE [LARGE SCALE GENOMIC DNA]</scope>
    <source>
        <strain evidence="4">soil36-7</strain>
    </source>
</reference>
<sequence>MTNQYISPANKKTSVFRKVSVLALALSAFGSASAFAVPTISDVSGQLLQGATLTVSGQGFTNADVDLAIKHGNGRSNYSLFGDEPSLLNILDPRRALWMAGGSPWADPLWPALISAKEDPVNNYVYAGIGKTFNSWLAPLNNVGNKRLYISWQYVPSESPGHSGGSNKFIRVWDNHNGTDTRISWTQMHMTYSGMTRPSWERWSGTPGQWNHMELWVDGVKGEIVATVNGKVAHRVTDFKKRDQGIGLNIGLIGFDPSNSGPYTNMMTVVDKIYAATSRARVMVSDEPKWVDARHTGEVQLLKSWTPSEIRVNLDVSDIGLGKASYLYVVDENGTANAAGFRLCAGCAPQEEPAPSSPTSPSSSPTVPSSSPSTSSPTATPSSSPTTSTTIRHSTTSTQASSSSPTTSSSTSSRG</sequence>
<dbReference type="OrthoDB" id="6346756at2"/>
<dbReference type="KEGG" id="hmi:soil367_08960"/>
<keyword evidence="4" id="KW-1185">Reference proteome</keyword>
<proteinExistence type="predicted"/>
<accession>A0A4P7XHU4</accession>
<dbReference type="AlphaFoldDB" id="A0A4P7XHU4"/>
<dbReference type="Proteomes" id="UP000298049">
    <property type="component" value="Chromosome"/>
</dbReference>
<gene>
    <name evidence="3" type="ORF">soil367_08960</name>
</gene>
<name>A0A4P7XHU4_9ALTE</name>
<feature type="region of interest" description="Disordered" evidence="1">
    <location>
        <begin position="350"/>
        <end position="415"/>
    </location>
</feature>
<protein>
    <recommendedName>
        <fullName evidence="5">LamG domain-containing protein</fullName>
    </recommendedName>
</protein>
<keyword evidence="2" id="KW-0732">Signal</keyword>
<dbReference type="RefSeq" id="WP_136548766.1">
    <property type="nucleotide sequence ID" value="NZ_CP031093.1"/>
</dbReference>
<dbReference type="EMBL" id="CP031093">
    <property type="protein sequence ID" value="QCF26044.1"/>
    <property type="molecule type" value="Genomic_DNA"/>
</dbReference>
<evidence type="ECO:0000313" key="4">
    <source>
        <dbReference type="Proteomes" id="UP000298049"/>
    </source>
</evidence>
<feature type="compositionally biased region" description="Low complexity" evidence="1">
    <location>
        <begin position="357"/>
        <end position="415"/>
    </location>
</feature>
<evidence type="ECO:0000256" key="2">
    <source>
        <dbReference type="SAM" id="SignalP"/>
    </source>
</evidence>
<evidence type="ECO:0008006" key="5">
    <source>
        <dbReference type="Google" id="ProtNLM"/>
    </source>
</evidence>
<organism evidence="3 4">
    <name type="scientific">Hydrocarboniclastica marina</name>
    <dbReference type="NCBI Taxonomy" id="2259620"/>
    <lineage>
        <taxon>Bacteria</taxon>
        <taxon>Pseudomonadati</taxon>
        <taxon>Pseudomonadota</taxon>
        <taxon>Gammaproteobacteria</taxon>
        <taxon>Alteromonadales</taxon>
        <taxon>Alteromonadaceae</taxon>
        <taxon>Hydrocarboniclastica</taxon>
    </lineage>
</organism>
<evidence type="ECO:0000256" key="1">
    <source>
        <dbReference type="SAM" id="MobiDB-lite"/>
    </source>
</evidence>
<feature type="chain" id="PRO_5020422148" description="LamG domain-containing protein" evidence="2">
    <location>
        <begin position="37"/>
        <end position="415"/>
    </location>
</feature>
<evidence type="ECO:0000313" key="3">
    <source>
        <dbReference type="EMBL" id="QCF26044.1"/>
    </source>
</evidence>
<feature type="signal peptide" evidence="2">
    <location>
        <begin position="1"/>
        <end position="36"/>
    </location>
</feature>